<accession>A0A914X5G9</accession>
<comment type="subcellular location">
    <subcellularLocation>
        <location evidence="1">Nucleus</location>
    </subcellularLocation>
</comment>
<keyword evidence="4" id="KW-1185">Reference proteome</keyword>
<dbReference type="PANTHER" id="PTHR24341:SF6">
    <property type="entry name" value="HOMEOBOX PROTEIN INVECTED"/>
    <property type="match status" value="1"/>
</dbReference>
<feature type="compositionally biased region" description="Basic and acidic residues" evidence="3">
    <location>
        <begin position="55"/>
        <end position="65"/>
    </location>
</feature>
<evidence type="ECO:0000313" key="5">
    <source>
        <dbReference type="WBParaSite" id="PSAMB.scaffold6582size9184.g28785.t1"/>
    </source>
</evidence>
<sequence length="172" mass="18245">MSAAVESIMDVSIGSDGERSSSSLCGSPPISPSESSPPLKLKFSIANILRPEFGKLEKESMKRPESANSLPGTPCTSLSPADLANPKTLASAMAMSRPPVLWPAWVYCTRYSDRPSSGERQERLPASVRGRAIASADGRFVDRLGARGIPPLHGPTPPLSEAGAPLLLLHER</sequence>
<dbReference type="GO" id="GO:0000981">
    <property type="term" value="F:DNA-binding transcription factor activity, RNA polymerase II-specific"/>
    <property type="evidence" value="ECO:0007669"/>
    <property type="project" value="TreeGrafter"/>
</dbReference>
<dbReference type="PANTHER" id="PTHR24341">
    <property type="entry name" value="HOMEOBOX PROTEIN ENGRAILED"/>
    <property type="match status" value="1"/>
</dbReference>
<reference evidence="5" key="1">
    <citation type="submission" date="2022-11" db="UniProtKB">
        <authorList>
            <consortium name="WormBaseParasite"/>
        </authorList>
    </citation>
    <scope>IDENTIFICATION</scope>
</reference>
<evidence type="ECO:0000256" key="1">
    <source>
        <dbReference type="ARBA" id="ARBA00004123"/>
    </source>
</evidence>
<proteinExistence type="predicted"/>
<dbReference type="GO" id="GO:0000978">
    <property type="term" value="F:RNA polymerase II cis-regulatory region sequence-specific DNA binding"/>
    <property type="evidence" value="ECO:0007669"/>
    <property type="project" value="TreeGrafter"/>
</dbReference>
<feature type="compositionally biased region" description="Low complexity" evidence="3">
    <location>
        <begin position="12"/>
        <end position="38"/>
    </location>
</feature>
<dbReference type="Proteomes" id="UP000887566">
    <property type="component" value="Unplaced"/>
</dbReference>
<protein>
    <submittedName>
        <fullName evidence="5">Uncharacterized protein</fullName>
    </submittedName>
</protein>
<dbReference type="GO" id="GO:0030182">
    <property type="term" value="P:neuron differentiation"/>
    <property type="evidence" value="ECO:0007669"/>
    <property type="project" value="TreeGrafter"/>
</dbReference>
<dbReference type="AlphaFoldDB" id="A0A914X5G9"/>
<evidence type="ECO:0000256" key="3">
    <source>
        <dbReference type="SAM" id="MobiDB-lite"/>
    </source>
</evidence>
<feature type="compositionally biased region" description="Polar residues" evidence="3">
    <location>
        <begin position="66"/>
        <end position="79"/>
    </location>
</feature>
<name>A0A914X5G9_9BILA</name>
<evidence type="ECO:0000256" key="2">
    <source>
        <dbReference type="ARBA" id="ARBA00023242"/>
    </source>
</evidence>
<evidence type="ECO:0000313" key="4">
    <source>
        <dbReference type="Proteomes" id="UP000887566"/>
    </source>
</evidence>
<dbReference type="GO" id="GO:0005634">
    <property type="term" value="C:nucleus"/>
    <property type="evidence" value="ECO:0007669"/>
    <property type="project" value="UniProtKB-SubCell"/>
</dbReference>
<dbReference type="WBParaSite" id="PSAMB.scaffold6582size9184.g28785.t1">
    <property type="protein sequence ID" value="PSAMB.scaffold6582size9184.g28785.t1"/>
    <property type="gene ID" value="PSAMB.scaffold6582size9184.g28785"/>
</dbReference>
<keyword evidence="2" id="KW-0539">Nucleus</keyword>
<feature type="region of interest" description="Disordered" evidence="3">
    <location>
        <begin position="144"/>
        <end position="167"/>
    </location>
</feature>
<feature type="region of interest" description="Disordered" evidence="3">
    <location>
        <begin position="55"/>
        <end position="83"/>
    </location>
</feature>
<dbReference type="InterPro" id="IPR050720">
    <property type="entry name" value="Engrailed_Homeobox_TFs"/>
</dbReference>
<feature type="region of interest" description="Disordered" evidence="3">
    <location>
        <begin position="1"/>
        <end position="38"/>
    </location>
</feature>
<organism evidence="4 5">
    <name type="scientific">Plectus sambesii</name>
    <dbReference type="NCBI Taxonomy" id="2011161"/>
    <lineage>
        <taxon>Eukaryota</taxon>
        <taxon>Metazoa</taxon>
        <taxon>Ecdysozoa</taxon>
        <taxon>Nematoda</taxon>
        <taxon>Chromadorea</taxon>
        <taxon>Plectida</taxon>
        <taxon>Plectina</taxon>
        <taxon>Plectoidea</taxon>
        <taxon>Plectidae</taxon>
        <taxon>Plectus</taxon>
    </lineage>
</organism>